<keyword evidence="1" id="KW-0223">Dioxygenase</keyword>
<evidence type="ECO:0000313" key="1">
    <source>
        <dbReference type="EMBL" id="TID18030.1"/>
    </source>
</evidence>
<dbReference type="PANTHER" id="PTHR40470:SF1">
    <property type="entry name" value="PHYTANOYL-COA DIOXYGENASE FAMILY PROTEIN (AFU_ORTHOLOGUE AFUA_2G15850)"/>
    <property type="match status" value="1"/>
</dbReference>
<dbReference type="Pfam" id="PF05721">
    <property type="entry name" value="PhyH"/>
    <property type="match status" value="1"/>
</dbReference>
<keyword evidence="2" id="KW-1185">Reference proteome</keyword>
<gene>
    <name evidence="1" type="ORF">E6O75_ATG10675</name>
</gene>
<keyword evidence="1" id="KW-0560">Oxidoreductase</keyword>
<dbReference type="Gene3D" id="2.60.120.620">
    <property type="entry name" value="q2cbj1_9rhob like domain"/>
    <property type="match status" value="1"/>
</dbReference>
<protein>
    <submittedName>
        <fullName evidence="1">Putative phytanoyldioxygenase</fullName>
    </submittedName>
</protein>
<comment type="caution">
    <text evidence="1">The sequence shown here is derived from an EMBL/GenBank/DDBJ whole genome shotgun (WGS) entry which is preliminary data.</text>
</comment>
<accession>A0A4Z1NQK3</accession>
<sequence>MSSQTEVKPAATTTTTTTTTTVTSLSASETLDRDGFVIIPSVLKPDQLESLRRASQQVTKLAREGKWPYLRTLPKQFPPWSSDPSNGIWGVQHLMHPSMPHQPEFAASYFAHFVLNPVKEIIGCDDDSELIMELYNLLVRPDKEFELRWHRDDIPPTATDEEELARLNKPGFHAQWNLALYDDSSLIAIPGSHKRCRTAMERSADPFHPLPGQQVVTLKAGDIIFYNNNFLHRGVYNPNVERMTLHGSIGHKKANTLRARNVLQHGVGDWVDSVDFSPLPDDLRVRAEKMRKNLFDMGKVSGNVGFAQDD</sequence>
<dbReference type="SUPFAM" id="SSF51197">
    <property type="entry name" value="Clavaminate synthase-like"/>
    <property type="match status" value="1"/>
</dbReference>
<dbReference type="AlphaFoldDB" id="A0A4Z1NQK3"/>
<reference evidence="1 2" key="1">
    <citation type="submission" date="2019-04" db="EMBL/GenBank/DDBJ databases">
        <title>High contiguity whole genome sequence and gene annotation resource for two Venturia nashicola isolates.</title>
        <authorList>
            <person name="Prokchorchik M."/>
            <person name="Won K."/>
            <person name="Lee Y."/>
            <person name="Choi E.D."/>
            <person name="Segonzac C."/>
            <person name="Sohn K.H."/>
        </authorList>
    </citation>
    <scope>NUCLEOTIDE SEQUENCE [LARGE SCALE GENOMIC DNA]</scope>
    <source>
        <strain evidence="1 2">PRI2</strain>
    </source>
</reference>
<dbReference type="EMBL" id="SNSC02000015">
    <property type="protein sequence ID" value="TID18030.1"/>
    <property type="molecule type" value="Genomic_DNA"/>
</dbReference>
<evidence type="ECO:0000313" key="2">
    <source>
        <dbReference type="Proteomes" id="UP000298493"/>
    </source>
</evidence>
<dbReference type="Proteomes" id="UP000298493">
    <property type="component" value="Unassembled WGS sequence"/>
</dbReference>
<proteinExistence type="predicted"/>
<dbReference type="PANTHER" id="PTHR40470">
    <property type="entry name" value="PHYTANOYL-COA DIOXYGENASE FAMILY PROTEIN (AFU_ORTHOLOGUE AFUA_2G15850)"/>
    <property type="match status" value="1"/>
</dbReference>
<dbReference type="GO" id="GO:0051213">
    <property type="term" value="F:dioxygenase activity"/>
    <property type="evidence" value="ECO:0007669"/>
    <property type="project" value="UniProtKB-KW"/>
</dbReference>
<dbReference type="InterPro" id="IPR008775">
    <property type="entry name" value="Phytyl_CoA_dOase-like"/>
</dbReference>
<dbReference type="STRING" id="86259.A0A4Z1NQK3"/>
<name>A0A4Z1NQK3_9PEZI</name>
<organism evidence="1 2">
    <name type="scientific">Venturia nashicola</name>
    <dbReference type="NCBI Taxonomy" id="86259"/>
    <lineage>
        <taxon>Eukaryota</taxon>
        <taxon>Fungi</taxon>
        <taxon>Dikarya</taxon>
        <taxon>Ascomycota</taxon>
        <taxon>Pezizomycotina</taxon>
        <taxon>Dothideomycetes</taxon>
        <taxon>Pleosporomycetidae</taxon>
        <taxon>Venturiales</taxon>
        <taxon>Venturiaceae</taxon>
        <taxon>Venturia</taxon>
    </lineage>
</organism>